<dbReference type="InterPro" id="IPR050306">
    <property type="entry name" value="PfkB_Carbo_kinase"/>
</dbReference>
<dbReference type="EMBL" id="CAADFV010000018">
    <property type="protein sequence ID" value="VFK53784.1"/>
    <property type="molecule type" value="Genomic_DNA"/>
</dbReference>
<evidence type="ECO:0000256" key="3">
    <source>
        <dbReference type="ARBA" id="ARBA00022741"/>
    </source>
</evidence>
<accession>A0A450ZJ39</accession>
<evidence type="ECO:0000256" key="2">
    <source>
        <dbReference type="ARBA" id="ARBA00022679"/>
    </source>
</evidence>
<protein>
    <submittedName>
        <fullName evidence="8">Fructokinase</fullName>
    </submittedName>
</protein>
<proteinExistence type="inferred from homology"/>
<keyword evidence="3" id="KW-0547">Nucleotide-binding</keyword>
<sequence>MSDTKTFEGRPIVLGEVLFDQFPTGEAVLGGAPFNVAWHLQGFGATPRFISRVGKDHAGEKVRSAMRDWGMDDTTLQTDPQYPTGTVQVTLDQGQPTFHILSDQAYDHLDIMAAKSALETIRNGSLLYHGTLILRAMHGILEDLLAETVLPVFVDINLRDPWWNTADLPPILQRARWVKANDTELMTISHRLGQRTDTLMETARHLQKTHRIQLLIITQGDRGAIAFDESGQAFPITPQTTDTEAADHQIVDTVGAGDAFSAVVILGLLRGWSLPTIMRKAQAFASRVCRLRGAISLDPKFYRID</sequence>
<keyword evidence="5" id="KW-0067">ATP-binding</keyword>
<name>A0A450ZJ39_9GAMM</name>
<dbReference type="PANTHER" id="PTHR43085:SF1">
    <property type="entry name" value="PSEUDOURIDINE KINASE-RELATED"/>
    <property type="match status" value="1"/>
</dbReference>
<keyword evidence="2" id="KW-0808">Transferase</keyword>
<keyword evidence="4 8" id="KW-0418">Kinase</keyword>
<dbReference type="GO" id="GO:0016301">
    <property type="term" value="F:kinase activity"/>
    <property type="evidence" value="ECO:0007669"/>
    <property type="project" value="UniProtKB-KW"/>
</dbReference>
<organism evidence="8">
    <name type="scientific">Candidatus Kentrum sp. TUN</name>
    <dbReference type="NCBI Taxonomy" id="2126343"/>
    <lineage>
        <taxon>Bacteria</taxon>
        <taxon>Pseudomonadati</taxon>
        <taxon>Pseudomonadota</taxon>
        <taxon>Gammaproteobacteria</taxon>
        <taxon>Candidatus Kentrum</taxon>
    </lineage>
</organism>
<dbReference type="PANTHER" id="PTHR43085">
    <property type="entry name" value="HEXOKINASE FAMILY MEMBER"/>
    <property type="match status" value="1"/>
</dbReference>
<dbReference type="EMBL" id="CAADFY010000016">
    <property type="protein sequence ID" value="VFK53035.1"/>
    <property type="molecule type" value="Genomic_DNA"/>
</dbReference>
<gene>
    <name evidence="9" type="ORF">BECKTUN1418D_GA0071000_10487</name>
    <name evidence="8" type="ORF">BECKTUN1418E_GA0071001_10189</name>
    <name evidence="7" type="ORF">BECKTUN1418F_GA0071002_10169</name>
</gene>
<dbReference type="Gene3D" id="3.40.1190.20">
    <property type="match status" value="1"/>
</dbReference>
<comment type="similarity">
    <text evidence="1">Belongs to the carbohydrate kinase PfkB family.</text>
</comment>
<evidence type="ECO:0000259" key="6">
    <source>
        <dbReference type="Pfam" id="PF00294"/>
    </source>
</evidence>
<dbReference type="SUPFAM" id="SSF53613">
    <property type="entry name" value="Ribokinase-like"/>
    <property type="match status" value="1"/>
</dbReference>
<dbReference type="EMBL" id="CAADFX010000048">
    <property type="protein sequence ID" value="VFK56505.1"/>
    <property type="molecule type" value="Genomic_DNA"/>
</dbReference>
<reference evidence="8" key="1">
    <citation type="submission" date="2019-02" db="EMBL/GenBank/DDBJ databases">
        <authorList>
            <person name="Gruber-Vodicka R. H."/>
            <person name="Seah K. B. B."/>
        </authorList>
    </citation>
    <scope>NUCLEOTIDE SEQUENCE</scope>
    <source>
        <strain evidence="9">BECK_BY1</strain>
        <strain evidence="8">BECK_BY2</strain>
        <strain evidence="7">BECK_BY3</strain>
    </source>
</reference>
<dbReference type="Pfam" id="PF00294">
    <property type="entry name" value="PfkB"/>
    <property type="match status" value="1"/>
</dbReference>
<feature type="domain" description="Carbohydrate kinase PfkB" evidence="6">
    <location>
        <begin position="23"/>
        <end position="297"/>
    </location>
</feature>
<evidence type="ECO:0000313" key="7">
    <source>
        <dbReference type="EMBL" id="VFK53035.1"/>
    </source>
</evidence>
<dbReference type="GO" id="GO:0005524">
    <property type="term" value="F:ATP binding"/>
    <property type="evidence" value="ECO:0007669"/>
    <property type="project" value="UniProtKB-KW"/>
</dbReference>
<evidence type="ECO:0000256" key="4">
    <source>
        <dbReference type="ARBA" id="ARBA00022777"/>
    </source>
</evidence>
<evidence type="ECO:0000256" key="1">
    <source>
        <dbReference type="ARBA" id="ARBA00010688"/>
    </source>
</evidence>
<evidence type="ECO:0000313" key="9">
    <source>
        <dbReference type="EMBL" id="VFK56505.1"/>
    </source>
</evidence>
<evidence type="ECO:0000313" key="8">
    <source>
        <dbReference type="EMBL" id="VFK53784.1"/>
    </source>
</evidence>
<evidence type="ECO:0000256" key="5">
    <source>
        <dbReference type="ARBA" id="ARBA00022840"/>
    </source>
</evidence>
<dbReference type="InterPro" id="IPR029056">
    <property type="entry name" value="Ribokinase-like"/>
</dbReference>
<dbReference type="AlphaFoldDB" id="A0A450ZJ39"/>
<dbReference type="InterPro" id="IPR011611">
    <property type="entry name" value="PfkB_dom"/>
</dbReference>